<dbReference type="PROSITE" id="PS51462">
    <property type="entry name" value="NUDIX"/>
    <property type="match status" value="1"/>
</dbReference>
<dbReference type="Proteomes" id="UP001059617">
    <property type="component" value="Chromosome"/>
</dbReference>
<dbReference type="SMART" id="SM00855">
    <property type="entry name" value="PGAM"/>
    <property type="match status" value="1"/>
</dbReference>
<reference evidence="3" key="1">
    <citation type="submission" date="2021-04" db="EMBL/GenBank/DDBJ databases">
        <authorList>
            <person name="Hartkoorn R.C."/>
            <person name="Beaudoing E."/>
            <person name="Hot D."/>
        </authorList>
    </citation>
    <scope>NUCLEOTIDE SEQUENCE</scope>
    <source>
        <strain evidence="3">NRRL B-16292</strain>
    </source>
</reference>
<keyword evidence="1 3" id="KW-0378">Hydrolase</keyword>
<dbReference type="RefSeq" id="WP_259861916.1">
    <property type="nucleotide sequence ID" value="NZ_BAAAST010000029.1"/>
</dbReference>
<gene>
    <name evidence="3" type="ORF">Dfulv_07510</name>
</gene>
<evidence type="ECO:0000313" key="4">
    <source>
        <dbReference type="Proteomes" id="UP001059617"/>
    </source>
</evidence>
<dbReference type="Pfam" id="PF00293">
    <property type="entry name" value="NUDIX"/>
    <property type="match status" value="1"/>
</dbReference>
<evidence type="ECO:0000256" key="1">
    <source>
        <dbReference type="ARBA" id="ARBA00022801"/>
    </source>
</evidence>
<dbReference type="SUPFAM" id="SSF55811">
    <property type="entry name" value="Nudix"/>
    <property type="match status" value="1"/>
</dbReference>
<dbReference type="GO" id="GO:0016787">
    <property type="term" value="F:hydrolase activity"/>
    <property type="evidence" value="ECO:0007669"/>
    <property type="project" value="UniProtKB-KW"/>
</dbReference>
<dbReference type="InterPro" id="IPR013078">
    <property type="entry name" value="His_Pase_superF_clade-1"/>
</dbReference>
<dbReference type="PANTHER" id="PTHR21340">
    <property type="entry name" value="DIADENOSINE 5,5-P1,P4-TETRAPHOSPHATE PYROPHOSPHOHYDROLASE MUTT"/>
    <property type="match status" value="1"/>
</dbReference>
<dbReference type="Gene3D" id="3.90.79.10">
    <property type="entry name" value="Nucleoside Triphosphate Pyrophosphohydrolase"/>
    <property type="match status" value="1"/>
</dbReference>
<dbReference type="CDD" id="cd07067">
    <property type="entry name" value="HP_PGM_like"/>
    <property type="match status" value="1"/>
</dbReference>
<name>A0ABY5W4Z9_9ACTN</name>
<evidence type="ECO:0000259" key="2">
    <source>
        <dbReference type="PROSITE" id="PS51462"/>
    </source>
</evidence>
<dbReference type="InterPro" id="IPR051325">
    <property type="entry name" value="Nudix_hydrolase_domain"/>
</dbReference>
<sequence>MAEMNAVVHAAGGVVWRTVSGGAVEIVLVHRPRYHDWSLPKGKLDPGEHALAAAVREVYEETLVSAVPQVRLPSIRYLTGEPGVEKHVDFWSMRSQSWTFRPADDEIEEARWVPVGEVQGLLSYAHDRGVVRAFLDLPRVTSVVALVRHAKAGKRREWSGPDGDRPLDATGERDATALSELLTLLRPERVVSATPLRCRQTVEPLGLPLDLDARFDEEQPPDTAAAALVEVAKQGGVTVVCSQGKLMPPLLTELTRRTDVNFHTRKGAGWILSFADGRLVGRDKLVPLTVAREP</sequence>
<dbReference type="InterPro" id="IPR000086">
    <property type="entry name" value="NUDIX_hydrolase_dom"/>
</dbReference>
<keyword evidence="4" id="KW-1185">Reference proteome</keyword>
<reference evidence="3" key="2">
    <citation type="submission" date="2022-09" db="EMBL/GenBank/DDBJ databases">
        <title>Biosynthetic gene clusters of Dactylosporangioum fulvum.</title>
        <authorList>
            <person name="Caradec T."/>
        </authorList>
    </citation>
    <scope>NUCLEOTIDE SEQUENCE</scope>
    <source>
        <strain evidence="3">NRRL B-16292</strain>
    </source>
</reference>
<accession>A0ABY5W4Z9</accession>
<dbReference type="SUPFAM" id="SSF53254">
    <property type="entry name" value="Phosphoglycerate mutase-like"/>
    <property type="match status" value="1"/>
</dbReference>
<dbReference type="Pfam" id="PF00300">
    <property type="entry name" value="His_Phos_1"/>
    <property type="match status" value="1"/>
</dbReference>
<dbReference type="CDD" id="cd03673">
    <property type="entry name" value="NUDIX_Ap6A_hydrolase"/>
    <property type="match status" value="1"/>
</dbReference>
<feature type="domain" description="Nudix hydrolase" evidence="2">
    <location>
        <begin position="6"/>
        <end position="136"/>
    </location>
</feature>
<organism evidence="3 4">
    <name type="scientific">Dactylosporangium fulvum</name>
    <dbReference type="NCBI Taxonomy" id="53359"/>
    <lineage>
        <taxon>Bacteria</taxon>
        <taxon>Bacillati</taxon>
        <taxon>Actinomycetota</taxon>
        <taxon>Actinomycetes</taxon>
        <taxon>Micromonosporales</taxon>
        <taxon>Micromonosporaceae</taxon>
        <taxon>Dactylosporangium</taxon>
    </lineage>
</organism>
<dbReference type="EMBL" id="CP073720">
    <property type="protein sequence ID" value="UWP84089.1"/>
    <property type="molecule type" value="Genomic_DNA"/>
</dbReference>
<proteinExistence type="predicted"/>
<dbReference type="PANTHER" id="PTHR21340:SF0">
    <property type="entry name" value="BIS(5'-NUCLEOSYL)-TETRAPHOSPHATASE [ASYMMETRICAL]"/>
    <property type="match status" value="1"/>
</dbReference>
<dbReference type="InterPro" id="IPR015797">
    <property type="entry name" value="NUDIX_hydrolase-like_dom_sf"/>
</dbReference>
<dbReference type="InterPro" id="IPR029033">
    <property type="entry name" value="His_PPase_superfam"/>
</dbReference>
<evidence type="ECO:0000313" key="3">
    <source>
        <dbReference type="EMBL" id="UWP84089.1"/>
    </source>
</evidence>
<dbReference type="Gene3D" id="3.40.50.1240">
    <property type="entry name" value="Phosphoglycerate mutase-like"/>
    <property type="match status" value="1"/>
</dbReference>
<protein>
    <submittedName>
        <fullName evidence="3">NUDIX hydrolase</fullName>
    </submittedName>
</protein>